<dbReference type="InterPro" id="IPR015920">
    <property type="entry name" value="Cellobiose_DH-like_cyt"/>
</dbReference>
<feature type="chain" id="PRO_5022003717" description="Cellobiose dehydrogenase-like cytochrome domain-containing protein" evidence="1">
    <location>
        <begin position="17"/>
        <end position="194"/>
    </location>
</feature>
<dbReference type="CDD" id="cd09630">
    <property type="entry name" value="CDH_like_cytochrome"/>
    <property type="match status" value="1"/>
</dbReference>
<evidence type="ECO:0000256" key="1">
    <source>
        <dbReference type="SAM" id="SignalP"/>
    </source>
</evidence>
<evidence type="ECO:0000259" key="2">
    <source>
        <dbReference type="Pfam" id="PF16010"/>
    </source>
</evidence>
<evidence type="ECO:0000313" key="3">
    <source>
        <dbReference type="EMBL" id="QDS75284.1"/>
    </source>
</evidence>
<dbReference type="SUPFAM" id="SSF49344">
    <property type="entry name" value="CBD9-like"/>
    <property type="match status" value="1"/>
</dbReference>
<dbReference type="STRING" id="50376.A0A517LI16"/>
<gene>
    <name evidence="3" type="ORF">FKW77_001086</name>
</gene>
<keyword evidence="1" id="KW-0732">Signal</keyword>
<dbReference type="AlphaFoldDB" id="A0A517LI16"/>
<sequence>MKSLFNVLSLCGVALAQTVAYTDPATKITFQSWTDPKSGVRVSVALPQNATTDLIAQIQAPLKGGIGWAGIALGPVMVYSPLIAVWSHANKTQTTVRRTEKYMPPPVYKSDIVLKTIAAGTSVNATHLTYTFLCAKCSFSGVRMGWAMSTDPVPTPEDADGSMLGFHKAGFGGFTVDVEKAQNAGFAGWATTAA</sequence>
<dbReference type="Pfam" id="PF16010">
    <property type="entry name" value="CDH-cyt"/>
    <property type="match status" value="1"/>
</dbReference>
<accession>A0A517LI16</accession>
<protein>
    <recommendedName>
        <fullName evidence="2">Cellobiose dehydrogenase-like cytochrome domain-containing protein</fullName>
    </recommendedName>
</protein>
<proteinExistence type="predicted"/>
<dbReference type="PANTHER" id="PTHR47190">
    <property type="entry name" value="DEHYDROGENASE, PUTATIVE-RELATED"/>
    <property type="match status" value="1"/>
</dbReference>
<dbReference type="PANTHER" id="PTHR47190:SF2">
    <property type="entry name" value="CELLOBIOSE DEHYDROGENASE (AFU_ORTHOLOGUE AFUA_2G17620)"/>
    <property type="match status" value="1"/>
</dbReference>
<dbReference type="Gene3D" id="2.60.40.1210">
    <property type="entry name" value="Cellobiose dehydrogenase, cytochrome domain"/>
    <property type="match status" value="1"/>
</dbReference>
<keyword evidence="4" id="KW-1185">Reference proteome</keyword>
<dbReference type="InterPro" id="IPR053208">
    <property type="entry name" value="GMC_Oxidoreductase_CD"/>
</dbReference>
<reference evidence="3 4" key="1">
    <citation type="submission" date="2019-07" db="EMBL/GenBank/DDBJ databases">
        <title>Finished genome of Venturia effusa.</title>
        <authorList>
            <person name="Young C.A."/>
            <person name="Cox M.P."/>
            <person name="Ganley A.R.D."/>
            <person name="David W.J."/>
        </authorList>
    </citation>
    <scope>NUCLEOTIDE SEQUENCE [LARGE SCALE GENOMIC DNA]</scope>
    <source>
        <strain evidence="4">albino</strain>
    </source>
</reference>
<dbReference type="OrthoDB" id="413885at2759"/>
<feature type="domain" description="Cellobiose dehydrogenase-like cytochrome" evidence="2">
    <location>
        <begin position="21"/>
        <end position="187"/>
    </location>
</feature>
<name>A0A517LI16_9PEZI</name>
<dbReference type="EMBL" id="CP042197">
    <property type="protein sequence ID" value="QDS75284.1"/>
    <property type="molecule type" value="Genomic_DNA"/>
</dbReference>
<dbReference type="Proteomes" id="UP000316270">
    <property type="component" value="Chromosome 13"/>
</dbReference>
<feature type="signal peptide" evidence="1">
    <location>
        <begin position="1"/>
        <end position="16"/>
    </location>
</feature>
<evidence type="ECO:0000313" key="4">
    <source>
        <dbReference type="Proteomes" id="UP000316270"/>
    </source>
</evidence>
<organism evidence="3 4">
    <name type="scientific">Venturia effusa</name>
    <dbReference type="NCBI Taxonomy" id="50376"/>
    <lineage>
        <taxon>Eukaryota</taxon>
        <taxon>Fungi</taxon>
        <taxon>Dikarya</taxon>
        <taxon>Ascomycota</taxon>
        <taxon>Pezizomycotina</taxon>
        <taxon>Dothideomycetes</taxon>
        <taxon>Pleosporomycetidae</taxon>
        <taxon>Venturiales</taxon>
        <taxon>Venturiaceae</taxon>
        <taxon>Venturia</taxon>
    </lineage>
</organism>